<protein>
    <submittedName>
        <fullName evidence="1">Uncharacterized protein</fullName>
    </submittedName>
</protein>
<name>A0A165LL42_9APHY</name>
<proteinExistence type="predicted"/>
<reference evidence="1 2" key="1">
    <citation type="journal article" date="2016" name="Mol. Biol. Evol.">
        <title>Comparative Genomics of Early-Diverging Mushroom-Forming Fungi Provides Insights into the Origins of Lignocellulose Decay Capabilities.</title>
        <authorList>
            <person name="Nagy L.G."/>
            <person name="Riley R."/>
            <person name="Tritt A."/>
            <person name="Adam C."/>
            <person name="Daum C."/>
            <person name="Floudas D."/>
            <person name="Sun H."/>
            <person name="Yadav J.S."/>
            <person name="Pangilinan J."/>
            <person name="Larsson K.H."/>
            <person name="Matsuura K."/>
            <person name="Barry K."/>
            <person name="Labutti K."/>
            <person name="Kuo R."/>
            <person name="Ohm R.A."/>
            <person name="Bhattacharya S.S."/>
            <person name="Shirouzu T."/>
            <person name="Yoshinaga Y."/>
            <person name="Martin F.M."/>
            <person name="Grigoriev I.V."/>
            <person name="Hibbett D.S."/>
        </authorList>
    </citation>
    <scope>NUCLEOTIDE SEQUENCE [LARGE SCALE GENOMIC DNA]</scope>
    <source>
        <strain evidence="1 2">L-15889</strain>
    </source>
</reference>
<sequence length="79" mass="8721">MSTCPCPAVYLGCPRRSLLLRVQTARLYVLGRNCGRRSAWEKETGFGVACVSPALTETSRCTWKKATRSSVVAGLQMPW</sequence>
<dbReference type="EMBL" id="KV429125">
    <property type="protein sequence ID" value="KZT64562.1"/>
    <property type="molecule type" value="Genomic_DNA"/>
</dbReference>
<organism evidence="1 2">
    <name type="scientific">Daedalea quercina L-15889</name>
    <dbReference type="NCBI Taxonomy" id="1314783"/>
    <lineage>
        <taxon>Eukaryota</taxon>
        <taxon>Fungi</taxon>
        <taxon>Dikarya</taxon>
        <taxon>Basidiomycota</taxon>
        <taxon>Agaricomycotina</taxon>
        <taxon>Agaricomycetes</taxon>
        <taxon>Polyporales</taxon>
        <taxon>Fomitopsis</taxon>
    </lineage>
</organism>
<accession>A0A165LL42</accession>
<evidence type="ECO:0000313" key="1">
    <source>
        <dbReference type="EMBL" id="KZT64562.1"/>
    </source>
</evidence>
<gene>
    <name evidence="1" type="ORF">DAEQUDRAFT_604478</name>
</gene>
<dbReference type="AlphaFoldDB" id="A0A165LL42"/>
<evidence type="ECO:0000313" key="2">
    <source>
        <dbReference type="Proteomes" id="UP000076727"/>
    </source>
</evidence>
<keyword evidence="2" id="KW-1185">Reference proteome</keyword>
<dbReference type="Proteomes" id="UP000076727">
    <property type="component" value="Unassembled WGS sequence"/>
</dbReference>